<keyword evidence="3" id="KW-1185">Reference proteome</keyword>
<dbReference type="EMBL" id="KZ559557">
    <property type="protein sequence ID" value="PLN79678.1"/>
    <property type="molecule type" value="Genomic_DNA"/>
</dbReference>
<dbReference type="InterPro" id="IPR042098">
    <property type="entry name" value="TauD-like_sf"/>
</dbReference>
<name>A0A2J5HQY0_9EURO</name>
<dbReference type="SUPFAM" id="SSF51197">
    <property type="entry name" value="Clavaminate synthase-like"/>
    <property type="match status" value="1"/>
</dbReference>
<proteinExistence type="predicted"/>
<accession>A0A2J5HQY0</accession>
<dbReference type="SUPFAM" id="SSF56059">
    <property type="entry name" value="Glutathione synthetase ATP-binding domain-like"/>
    <property type="match status" value="1"/>
</dbReference>
<evidence type="ECO:0000256" key="1">
    <source>
        <dbReference type="ARBA" id="ARBA00023002"/>
    </source>
</evidence>
<dbReference type="OrthoDB" id="2117718at2759"/>
<evidence type="ECO:0000313" key="3">
    <source>
        <dbReference type="Proteomes" id="UP000235023"/>
    </source>
</evidence>
<gene>
    <name evidence="2" type="ORF">BDW42DRAFT_186614</name>
</gene>
<organism evidence="2 3">
    <name type="scientific">Aspergillus taichungensis</name>
    <dbReference type="NCBI Taxonomy" id="482145"/>
    <lineage>
        <taxon>Eukaryota</taxon>
        <taxon>Fungi</taxon>
        <taxon>Dikarya</taxon>
        <taxon>Ascomycota</taxon>
        <taxon>Pezizomycotina</taxon>
        <taxon>Eurotiomycetes</taxon>
        <taxon>Eurotiomycetidae</taxon>
        <taxon>Eurotiales</taxon>
        <taxon>Aspergillaceae</taxon>
        <taxon>Aspergillus</taxon>
        <taxon>Aspergillus subgen. Circumdati</taxon>
    </lineage>
</organism>
<dbReference type="GO" id="GO:0016491">
    <property type="term" value="F:oxidoreductase activity"/>
    <property type="evidence" value="ECO:0007669"/>
    <property type="project" value="UniProtKB-KW"/>
</dbReference>
<keyword evidence="1" id="KW-0560">Oxidoreductase</keyword>
<reference evidence="3" key="1">
    <citation type="submission" date="2017-12" db="EMBL/GenBank/DDBJ databases">
        <authorList>
            <consortium name="DOE Joint Genome Institute"/>
            <person name="Mondo S.J."/>
            <person name="Kjaerbolling I."/>
            <person name="Vesth T.C."/>
            <person name="Frisvad J.C."/>
            <person name="Nybo J.L."/>
            <person name="Theobald S."/>
            <person name="Kuo A."/>
            <person name="Bowyer P."/>
            <person name="Matsuda Y."/>
            <person name="Lyhne E.K."/>
            <person name="Kogle M.E."/>
            <person name="Clum A."/>
            <person name="Lipzen A."/>
            <person name="Salamov A."/>
            <person name="Ngan C.Y."/>
            <person name="Daum C."/>
            <person name="Chiniquy J."/>
            <person name="Barry K."/>
            <person name="LaButti K."/>
            <person name="Haridas S."/>
            <person name="Simmons B.A."/>
            <person name="Magnuson J.K."/>
            <person name="Mortensen U.H."/>
            <person name="Larsen T.O."/>
            <person name="Grigoriev I.V."/>
            <person name="Baker S.E."/>
            <person name="Andersen M.R."/>
            <person name="Nordberg H.P."/>
            <person name="Cantor M.N."/>
            <person name="Hua S.X."/>
        </authorList>
    </citation>
    <scope>NUCLEOTIDE SEQUENCE [LARGE SCALE GENOMIC DNA]</scope>
    <source>
        <strain evidence="3">IBT 19404</strain>
    </source>
</reference>
<protein>
    <recommendedName>
        <fullName evidence="4">Clavaminate synthase-like protein</fullName>
    </recommendedName>
</protein>
<evidence type="ECO:0000313" key="2">
    <source>
        <dbReference type="EMBL" id="PLN79678.1"/>
    </source>
</evidence>
<evidence type="ECO:0008006" key="4">
    <source>
        <dbReference type="Google" id="ProtNLM"/>
    </source>
</evidence>
<dbReference type="AlphaFoldDB" id="A0A2J5HQY0"/>
<sequence length="710" mass="79875">MRYPALQQVHIDTGLNGYLPLESYNASSSIYEQEHKALQTRLLQLCPSHFWFKGSHDQSCPRPILVTKQHQEHLAQLQDALAAAIIDIVDRWWTDREARFPERMPLEKEEEALLRWLEDHRPVPYRDVFGSWRPDFLVEDAAGDAHTPPQENFRLTEINARFCFNGFMHIAYGQEALRELGLGRGGITHATDPEEILKGLLSLFQPNRPLHLLKGEEPGIDIHMLVDFLARNTDIRTRMITPAELRLLRDPHSNGAYKLCCVVSDTSAPDSHSIHIHHEGEILEEIHQIGLELHQRELLALDPELQRQIILRGFNDIRTTLLVHDKRMLGIIKQELASLVSRNILTPTQALALDKGIADTIIPGSPQLTDLLSRCDQSPELRKEYLLKAIRGGKGDGIVFGDEVSSAEWMAELERLRDARLVPGRMSYVVQRRIYPRLYDVVLGQRGERGKYPLHVRAVAHHLSQAGILKISLGFPDPESHYLTALITSPHKHHGHGLPITHSASRGWFWDVRPCPTTTTTTQATTHQARSETMRDFPWHTDCSYEDAPPRFFALHVLRADHCGGGTLSAMPVGPLTTLLAPTTTATLSKPEYRITIPPEFIKDPLRTSIVAPLLAGQSGALIRFRGEIVTPLTEPAAAALDELHSVLRDNPVSALHLTAADLPAGSVVLLDNARWLHARNRVLDPKRHLRRVRWHAVPFGMGMGICHGV</sequence>
<dbReference type="Gene3D" id="3.60.130.10">
    <property type="entry name" value="Clavaminate synthase-like"/>
    <property type="match status" value="1"/>
</dbReference>
<dbReference type="Proteomes" id="UP000235023">
    <property type="component" value="Unassembled WGS sequence"/>
</dbReference>